<feature type="transmembrane region" description="Helical" evidence="3">
    <location>
        <begin position="341"/>
        <end position="362"/>
    </location>
</feature>
<feature type="transmembrane region" description="Helical" evidence="3">
    <location>
        <begin position="144"/>
        <end position="162"/>
    </location>
</feature>
<evidence type="ECO:0000313" key="6">
    <source>
        <dbReference type="Proteomes" id="UP000241639"/>
    </source>
</evidence>
<feature type="transmembrane region" description="Helical" evidence="3">
    <location>
        <begin position="308"/>
        <end position="329"/>
    </location>
</feature>
<dbReference type="AlphaFoldDB" id="A0A2T4Z1V2"/>
<evidence type="ECO:0000256" key="2">
    <source>
        <dbReference type="ARBA" id="ARBA00007400"/>
    </source>
</evidence>
<dbReference type="GO" id="GO:0016747">
    <property type="term" value="F:acyltransferase activity, transferring groups other than amino-acyl groups"/>
    <property type="evidence" value="ECO:0007669"/>
    <property type="project" value="InterPro"/>
</dbReference>
<organism evidence="5 6">
    <name type="scientific">Desmospora activa DSM 45169</name>
    <dbReference type="NCBI Taxonomy" id="1121389"/>
    <lineage>
        <taxon>Bacteria</taxon>
        <taxon>Bacillati</taxon>
        <taxon>Bacillota</taxon>
        <taxon>Bacilli</taxon>
        <taxon>Bacillales</taxon>
        <taxon>Thermoactinomycetaceae</taxon>
        <taxon>Desmospora</taxon>
    </lineage>
</organism>
<comment type="subcellular location">
    <subcellularLocation>
        <location evidence="1">Membrane</location>
    </subcellularLocation>
</comment>
<sequence>MKGSTESALSPISEKSRLVYLDNIKVALTLLVVAHHAGQAYGPTNDWPILSVERSSILGSFFDVNGAFLMGLFFLISAYFTPASVDRKGIGSFLKGRFLLLGIPFVFMLVVVFGPITYVVDKVDIGFWEYMFFVYIGQGDFEVGHLWFIALLLVFSVCYSIARFVSPLVNVRIKPIISLPGHFSLLIFSIILAFLNFIIRIWFPVGVWVDIFPFMPLEIGRFPQYACFFVIGIIAYRYNWLNTIPTMTGVIWFIIGVMAGIIHYTNTSLNLIPSVIIWPLLEAFIGVGLMTGLLVIGRDFWNKRGRLMTWLADNAFTVYLIHIFMVYLFQVTMEEIAMGPFLKFVIVSITGAILSFVISHFIRKMPLVNKIL</sequence>
<dbReference type="PANTHER" id="PTHR36927:SF4">
    <property type="entry name" value="BLR5718 PROTEIN"/>
    <property type="match status" value="1"/>
</dbReference>
<dbReference type="InterPro" id="IPR050623">
    <property type="entry name" value="Glucan_succinyl_AcylTrfase"/>
</dbReference>
<feature type="transmembrane region" description="Helical" evidence="3">
    <location>
        <begin position="183"/>
        <end position="202"/>
    </location>
</feature>
<comment type="caution">
    <text evidence="5">The sequence shown here is derived from an EMBL/GenBank/DDBJ whole genome shotgun (WGS) entry which is preliminary data.</text>
</comment>
<reference evidence="5 6" key="1">
    <citation type="submission" date="2018-04" db="EMBL/GenBank/DDBJ databases">
        <title>Genomic Encyclopedia of Archaeal and Bacterial Type Strains, Phase II (KMG-II): from individual species to whole genera.</title>
        <authorList>
            <person name="Goeker M."/>
        </authorList>
    </citation>
    <scope>NUCLEOTIDE SEQUENCE [LARGE SCALE GENOMIC DNA]</scope>
    <source>
        <strain evidence="5 6">DSM 45169</strain>
    </source>
</reference>
<feature type="transmembrane region" description="Helical" evidence="3">
    <location>
        <begin position="276"/>
        <end position="296"/>
    </location>
</feature>
<keyword evidence="5" id="KW-0808">Transferase</keyword>
<dbReference type="Pfam" id="PF01757">
    <property type="entry name" value="Acyl_transf_3"/>
    <property type="match status" value="1"/>
</dbReference>
<name>A0A2T4Z1V2_9BACL</name>
<comment type="similarity">
    <text evidence="2">Belongs to the acyltransferase 3 family.</text>
</comment>
<feature type="domain" description="Acyltransferase 3" evidence="4">
    <location>
        <begin position="19"/>
        <end position="359"/>
    </location>
</feature>
<gene>
    <name evidence="5" type="ORF">C8J48_3394</name>
</gene>
<keyword evidence="3" id="KW-0812">Transmembrane</keyword>
<feature type="transmembrane region" description="Helical" evidence="3">
    <location>
        <begin position="222"/>
        <end position="239"/>
    </location>
</feature>
<accession>A0A2T4Z1V2</accession>
<keyword evidence="3" id="KW-0472">Membrane</keyword>
<dbReference type="PANTHER" id="PTHR36927">
    <property type="entry name" value="BLR4337 PROTEIN"/>
    <property type="match status" value="1"/>
</dbReference>
<keyword evidence="3" id="KW-1133">Transmembrane helix</keyword>
<evidence type="ECO:0000256" key="3">
    <source>
        <dbReference type="SAM" id="Phobius"/>
    </source>
</evidence>
<protein>
    <submittedName>
        <fullName evidence="5">Fucose 4-O-acetylase-like acetyltransferase</fullName>
    </submittedName>
</protein>
<proteinExistence type="inferred from homology"/>
<dbReference type="Proteomes" id="UP000241639">
    <property type="component" value="Unassembled WGS sequence"/>
</dbReference>
<feature type="transmembrane region" description="Helical" evidence="3">
    <location>
        <begin position="98"/>
        <end position="120"/>
    </location>
</feature>
<evidence type="ECO:0000259" key="4">
    <source>
        <dbReference type="Pfam" id="PF01757"/>
    </source>
</evidence>
<feature type="transmembrane region" description="Helical" evidence="3">
    <location>
        <begin position="246"/>
        <end position="264"/>
    </location>
</feature>
<feature type="transmembrane region" description="Helical" evidence="3">
    <location>
        <begin position="57"/>
        <end position="77"/>
    </location>
</feature>
<evidence type="ECO:0000313" key="5">
    <source>
        <dbReference type="EMBL" id="PTM54742.1"/>
    </source>
</evidence>
<evidence type="ECO:0000256" key="1">
    <source>
        <dbReference type="ARBA" id="ARBA00004370"/>
    </source>
</evidence>
<dbReference type="InterPro" id="IPR002656">
    <property type="entry name" value="Acyl_transf_3_dom"/>
</dbReference>
<keyword evidence="6" id="KW-1185">Reference proteome</keyword>
<dbReference type="EMBL" id="PZZP01000003">
    <property type="protein sequence ID" value="PTM54742.1"/>
    <property type="molecule type" value="Genomic_DNA"/>
</dbReference>